<feature type="domain" description="PHD-type" evidence="7">
    <location>
        <begin position="440"/>
        <end position="492"/>
    </location>
</feature>
<feature type="region of interest" description="Disordered" evidence="6">
    <location>
        <begin position="870"/>
        <end position="892"/>
    </location>
</feature>
<dbReference type="CDD" id="cd15497">
    <property type="entry name" value="PHD1_Snt2p_like"/>
    <property type="match status" value="1"/>
</dbReference>
<dbReference type="Gene3D" id="3.30.40.10">
    <property type="entry name" value="Zinc/RING finger domain, C3HC4 (zinc finger)"/>
    <property type="match status" value="3"/>
</dbReference>
<dbReference type="InterPro" id="IPR017884">
    <property type="entry name" value="SANT_dom"/>
</dbReference>
<feature type="compositionally biased region" description="Acidic residues" evidence="6">
    <location>
        <begin position="510"/>
        <end position="521"/>
    </location>
</feature>
<feature type="region of interest" description="Disordered" evidence="6">
    <location>
        <begin position="1540"/>
        <end position="1793"/>
    </location>
</feature>
<dbReference type="InterPro" id="IPR019787">
    <property type="entry name" value="Znf_PHD-finger"/>
</dbReference>
<dbReference type="InterPro" id="IPR013083">
    <property type="entry name" value="Znf_RING/FYVE/PHD"/>
</dbReference>
<feature type="domain" description="ELM2" evidence="9">
    <location>
        <begin position="580"/>
        <end position="752"/>
    </location>
</feature>
<dbReference type="PANTHER" id="PTHR47672:SF1">
    <property type="entry name" value="E3 UBIQUITIN-PROTEIN LIGASE SNT2"/>
    <property type="match status" value="1"/>
</dbReference>
<evidence type="ECO:0000256" key="6">
    <source>
        <dbReference type="SAM" id="MobiDB-lite"/>
    </source>
</evidence>
<dbReference type="InterPro" id="IPR034732">
    <property type="entry name" value="EPHD"/>
</dbReference>
<feature type="region of interest" description="Disordered" evidence="6">
    <location>
        <begin position="172"/>
        <end position="210"/>
    </location>
</feature>
<dbReference type="SUPFAM" id="SSF46689">
    <property type="entry name" value="Homeodomain-like"/>
    <property type="match status" value="1"/>
</dbReference>
<feature type="region of interest" description="Disordered" evidence="6">
    <location>
        <begin position="1336"/>
        <end position="1369"/>
    </location>
</feature>
<dbReference type="InterPro" id="IPR029617">
    <property type="entry name" value="Snt2"/>
</dbReference>
<dbReference type="GO" id="GO:0036205">
    <property type="term" value="P:histone catabolic process"/>
    <property type="evidence" value="ECO:0007669"/>
    <property type="project" value="TreeGrafter"/>
</dbReference>
<feature type="compositionally biased region" description="Polar residues" evidence="6">
    <location>
        <begin position="1560"/>
        <end position="1579"/>
    </location>
</feature>
<keyword evidence="13" id="KW-1185">Reference proteome</keyword>
<reference evidence="12" key="1">
    <citation type="journal article" date="2021" name="IMA Fungus">
        <title>Genomic characterization of three marine fungi, including Emericellopsis atlantica sp. nov. with signatures of a generalist lifestyle and marine biomass degradation.</title>
        <authorList>
            <person name="Hagestad O.C."/>
            <person name="Hou L."/>
            <person name="Andersen J.H."/>
            <person name="Hansen E.H."/>
            <person name="Altermark B."/>
            <person name="Li C."/>
            <person name="Kuhnert E."/>
            <person name="Cox R.J."/>
            <person name="Crous P.W."/>
            <person name="Spatafora J.W."/>
            <person name="Lail K."/>
            <person name="Amirebrahimi M."/>
            <person name="Lipzen A."/>
            <person name="Pangilinan J."/>
            <person name="Andreopoulos W."/>
            <person name="Hayes R.D."/>
            <person name="Ng V."/>
            <person name="Grigoriev I.V."/>
            <person name="Jackson S.A."/>
            <person name="Sutton T.D.S."/>
            <person name="Dobson A.D.W."/>
            <person name="Rama T."/>
        </authorList>
    </citation>
    <scope>NUCLEOTIDE SEQUENCE</scope>
    <source>
        <strain evidence="12">TRa3180A</strain>
    </source>
</reference>
<feature type="compositionally biased region" description="Polar residues" evidence="6">
    <location>
        <begin position="1639"/>
        <end position="1648"/>
    </location>
</feature>
<evidence type="ECO:0000256" key="1">
    <source>
        <dbReference type="ARBA" id="ARBA00022723"/>
    </source>
</evidence>
<evidence type="ECO:0000259" key="9">
    <source>
        <dbReference type="PROSITE" id="PS51156"/>
    </source>
</evidence>
<dbReference type="Pfam" id="PF00628">
    <property type="entry name" value="PHD"/>
    <property type="match status" value="1"/>
</dbReference>
<dbReference type="InterPro" id="IPR000949">
    <property type="entry name" value="ELM2_dom"/>
</dbReference>
<feature type="domain" description="PHD-type" evidence="11">
    <location>
        <begin position="1150"/>
        <end position="1288"/>
    </location>
</feature>
<feature type="compositionally biased region" description="Polar residues" evidence="6">
    <location>
        <begin position="31"/>
        <end position="43"/>
    </location>
</feature>
<dbReference type="GO" id="GO:0048189">
    <property type="term" value="C:Lid2 complex"/>
    <property type="evidence" value="ECO:0007669"/>
    <property type="project" value="TreeGrafter"/>
</dbReference>
<accession>A0A9P8CGK9</accession>
<dbReference type="InterPro" id="IPR001025">
    <property type="entry name" value="BAH_dom"/>
</dbReference>
<dbReference type="SMART" id="SM00249">
    <property type="entry name" value="PHD"/>
    <property type="match status" value="3"/>
</dbReference>
<feature type="compositionally biased region" description="Basic residues" evidence="6">
    <location>
        <begin position="815"/>
        <end position="824"/>
    </location>
</feature>
<feature type="region of interest" description="Disordered" evidence="6">
    <location>
        <begin position="813"/>
        <end position="845"/>
    </location>
</feature>
<dbReference type="InterPro" id="IPR001005">
    <property type="entry name" value="SANT/Myb"/>
</dbReference>
<dbReference type="Pfam" id="PF13831">
    <property type="entry name" value="PHD_2"/>
    <property type="match status" value="1"/>
</dbReference>
<evidence type="ECO:0000259" key="8">
    <source>
        <dbReference type="PROSITE" id="PS51038"/>
    </source>
</evidence>
<dbReference type="PROSITE" id="PS50016">
    <property type="entry name" value="ZF_PHD_2"/>
    <property type="match status" value="2"/>
</dbReference>
<feature type="region of interest" description="Disordered" evidence="6">
    <location>
        <begin position="123"/>
        <end position="142"/>
    </location>
</feature>
<evidence type="ECO:0000256" key="2">
    <source>
        <dbReference type="ARBA" id="ARBA00022771"/>
    </source>
</evidence>
<dbReference type="Proteomes" id="UP000887226">
    <property type="component" value="Unassembled WGS sequence"/>
</dbReference>
<evidence type="ECO:0000259" key="7">
    <source>
        <dbReference type="PROSITE" id="PS50016"/>
    </source>
</evidence>
<keyword evidence="1" id="KW-0479">Metal-binding</keyword>
<dbReference type="EMBL" id="MU253829">
    <property type="protein sequence ID" value="KAG9245820.1"/>
    <property type="molecule type" value="Genomic_DNA"/>
</dbReference>
<keyword evidence="2 5" id="KW-0863">Zinc-finger</keyword>
<keyword evidence="3" id="KW-0862">Zinc</keyword>
<feature type="compositionally biased region" description="Polar residues" evidence="6">
    <location>
        <begin position="197"/>
        <end position="210"/>
    </location>
</feature>
<evidence type="ECO:0000313" key="12">
    <source>
        <dbReference type="EMBL" id="KAG9245820.1"/>
    </source>
</evidence>
<dbReference type="Pfam" id="PF13832">
    <property type="entry name" value="zf-HC5HC2H_2"/>
    <property type="match status" value="1"/>
</dbReference>
<keyword evidence="4" id="KW-0539">Nucleus</keyword>
<dbReference type="InterPro" id="IPR009057">
    <property type="entry name" value="Homeodomain-like_sf"/>
</dbReference>
<dbReference type="PROSITE" id="PS51805">
    <property type="entry name" value="EPHD"/>
    <property type="match status" value="1"/>
</dbReference>
<dbReference type="PROSITE" id="PS51038">
    <property type="entry name" value="BAH"/>
    <property type="match status" value="1"/>
</dbReference>
<feature type="domain" description="BAH" evidence="8">
    <location>
        <begin position="285"/>
        <end position="403"/>
    </location>
</feature>
<dbReference type="GO" id="GO:0008270">
    <property type="term" value="F:zinc ion binding"/>
    <property type="evidence" value="ECO:0007669"/>
    <property type="project" value="UniProtKB-KW"/>
</dbReference>
<dbReference type="GO" id="GO:0003682">
    <property type="term" value="F:chromatin binding"/>
    <property type="evidence" value="ECO:0007669"/>
    <property type="project" value="InterPro"/>
</dbReference>
<evidence type="ECO:0000256" key="4">
    <source>
        <dbReference type="ARBA" id="ARBA00023242"/>
    </source>
</evidence>
<dbReference type="SMART" id="SM00717">
    <property type="entry name" value="SANT"/>
    <property type="match status" value="1"/>
</dbReference>
<feature type="compositionally biased region" description="Polar residues" evidence="6">
    <location>
        <begin position="1352"/>
        <end position="1368"/>
    </location>
</feature>
<dbReference type="PROSITE" id="PS51156">
    <property type="entry name" value="ELM2"/>
    <property type="match status" value="1"/>
</dbReference>
<dbReference type="GO" id="GO:0004842">
    <property type="term" value="F:ubiquitin-protein transferase activity"/>
    <property type="evidence" value="ECO:0007669"/>
    <property type="project" value="TreeGrafter"/>
</dbReference>
<dbReference type="PROSITE" id="PS51293">
    <property type="entry name" value="SANT"/>
    <property type="match status" value="1"/>
</dbReference>
<protein>
    <submittedName>
        <fullName evidence="12">Uncharacterized protein</fullName>
    </submittedName>
</protein>
<dbReference type="FunFam" id="2.30.30.490:FF:000018">
    <property type="entry name" value="Lid2 complex component snt2"/>
    <property type="match status" value="1"/>
</dbReference>
<evidence type="ECO:0000256" key="5">
    <source>
        <dbReference type="PROSITE-ProRule" id="PRU00146"/>
    </source>
</evidence>
<name>A0A9P8CGK9_9HELO</name>
<dbReference type="Pfam" id="PF01426">
    <property type="entry name" value="BAH"/>
    <property type="match status" value="1"/>
</dbReference>
<dbReference type="SMART" id="SM00439">
    <property type="entry name" value="BAH"/>
    <property type="match status" value="1"/>
</dbReference>
<dbReference type="InterPro" id="IPR001965">
    <property type="entry name" value="Znf_PHD"/>
</dbReference>
<feature type="compositionally biased region" description="Polar residues" evidence="6">
    <location>
        <begin position="1784"/>
        <end position="1793"/>
    </location>
</feature>
<gene>
    <name evidence="12" type="ORF">BJ878DRAFT_331997</name>
</gene>
<feature type="region of interest" description="Disordered" evidence="6">
    <location>
        <begin position="1"/>
        <end position="115"/>
    </location>
</feature>
<proteinExistence type="predicted"/>
<organism evidence="12 13">
    <name type="scientific">Calycina marina</name>
    <dbReference type="NCBI Taxonomy" id="1763456"/>
    <lineage>
        <taxon>Eukaryota</taxon>
        <taxon>Fungi</taxon>
        <taxon>Dikarya</taxon>
        <taxon>Ascomycota</taxon>
        <taxon>Pezizomycotina</taxon>
        <taxon>Leotiomycetes</taxon>
        <taxon>Helotiales</taxon>
        <taxon>Pezizellaceae</taxon>
        <taxon>Calycina</taxon>
    </lineage>
</organism>
<dbReference type="SUPFAM" id="SSF57903">
    <property type="entry name" value="FYVE/PHD zinc finger"/>
    <property type="match status" value="2"/>
</dbReference>
<feature type="compositionally biased region" description="Polar residues" evidence="6">
    <location>
        <begin position="1710"/>
        <end position="1725"/>
    </location>
</feature>
<feature type="compositionally biased region" description="Low complexity" evidence="6">
    <location>
        <begin position="90"/>
        <end position="106"/>
    </location>
</feature>
<feature type="domain" description="PHD-type" evidence="7">
    <location>
        <begin position="1048"/>
        <end position="1099"/>
    </location>
</feature>
<feature type="compositionally biased region" description="Pro residues" evidence="6">
    <location>
        <begin position="1033"/>
        <end position="1043"/>
    </location>
</feature>
<feature type="compositionally biased region" description="Basic and acidic residues" evidence="6">
    <location>
        <begin position="834"/>
        <end position="843"/>
    </location>
</feature>
<evidence type="ECO:0000259" key="10">
    <source>
        <dbReference type="PROSITE" id="PS51293"/>
    </source>
</evidence>
<feature type="region of interest" description="Disordered" evidence="6">
    <location>
        <begin position="1012"/>
        <end position="1044"/>
    </location>
</feature>
<feature type="compositionally biased region" description="Polar residues" evidence="6">
    <location>
        <begin position="1749"/>
        <end position="1772"/>
    </location>
</feature>
<evidence type="ECO:0000259" key="11">
    <source>
        <dbReference type="PROSITE" id="PS51805"/>
    </source>
</evidence>
<feature type="compositionally biased region" description="Basic and acidic residues" evidence="6">
    <location>
        <begin position="1134"/>
        <end position="1150"/>
    </location>
</feature>
<feature type="compositionally biased region" description="Basic and acidic residues" evidence="6">
    <location>
        <begin position="1677"/>
        <end position="1690"/>
    </location>
</feature>
<dbReference type="InterPro" id="IPR011011">
    <property type="entry name" value="Znf_FYVE_PHD"/>
</dbReference>
<dbReference type="PANTHER" id="PTHR47672">
    <property type="entry name" value="E3 UBIQUITIN-PROTEIN LIGASE SNT2"/>
    <property type="match status" value="1"/>
</dbReference>
<feature type="compositionally biased region" description="Polar residues" evidence="6">
    <location>
        <begin position="65"/>
        <end position="80"/>
    </location>
</feature>
<dbReference type="Gene3D" id="1.10.10.60">
    <property type="entry name" value="Homeodomain-like"/>
    <property type="match status" value="1"/>
</dbReference>
<sequence>MTKENSRQSSVVGSVHSPALVENGEIHNVQEPKQSGSSATSILSDPMDIDTNNLEPAELAIMPQPESQPMTASNSASSYPSGKDASATVTAASYGTRSRRTATTARPNYAEDKELEMEYEHVPARNPSARKPTKGGAESVAATAPAQSVEYAQDAIPAHVGAQFGDTMISMPSHYKDPIPGTSTFSSKPPKKRKAAGQNQGQTQPLPQPMSIPTQIYQTYPPALIPSNYYYPPSPQMTRGPPPQMTRGQDAAMTLIHGIRESNMLSFDNCDSRLKYKRLISDCGAVLEVNDHVYMICEPPGEPYYMGRIMEFIHVNNDPNDRIESLRMNWYYRPKDIGRKVNDTRQVFASMHSDISPLTAIRGKCQIKHKSELGKGEDVQKTHDCFWYEKLYDRYIHRYYDVIPSKSVINVPANVKKALDAQWKFIVVEPLRGKELTSAVKTCKKCSQYCASNDSVDCAVCKNTYHMMCVSPPLEKKPSRGFAWACGPCSKAQERKLEARLDPSLSGVVDAEDDDFNDDGDSPLSLERPPDAALGDIQANKNAASTAKPLQPSTWLFRYLGIHCKLEDVLDSDDRIYPRASSRIGSRHQAIVTPWYGNPVEYVEPVEVKKKTVKSASGKKTSSLTKDTIQALELEKQAKETRPKWIMAKPHGYVHRGEDLDQTDPNNTAKLMFKPPGAPPTAERGMDNIEYTVPYVSAREKLVDDYLAVAKSKASEIGLPDRSTNLIDIALDLLRAYNYDPVPALHAVTRIDKQAFKEPELSPLELKKFEEGVAKFGSEWHSIKKHVKTVSAANIVRFYYTWKKTERGRQVWGKYHGRKGKREQKRNETSAGKLQDDVAHDQDDSAFDNNKAFQKKRRFHCKFCQTQHSRQWRRAPNTPAGATVSEFPSGKSGKEKGDKLIVALCRRCAELWRRYGIQWEDVEEVTKKLAQANGGRQSRRKIDDGLIKELHASDELLYALNGYPIVPAPPGYMAVPMMPLPQPGSEPPKKKAKSGAGVHTAFLPEMGDGVEFKNLPVPVPQPPPPQKKKVEKPPPPPPPPPEPPKARILPCAICDQLESMGDELVACRECRMSVHRSCYGVIGENRSPSKWVCDTCINDKSPAVSLYYECMLCPIKETKHEFVEPPKSTHKKRTEKDKERERIEREKAQRNADYFQQRQHDLHRPANPREPLKRTSENNWVHVTCAVFTPEVKFGNATALKPCEGISSIPISRHDDICKVCKQKGVGPCVSCRTCHTPIHVECARQAGYFIGFDITPVKSSRKDHTTVVTINGETGTMVASIWCKDHGPPTKSAAHQLQDHVEGTDLNALQLYVQTYKQADLALTGTVRKANLISQSKASRNAGPAPPSANRRISTVNTSSSRGNATQVKAEEAAKEMHAVKSNEPENICITCNTDITPRWYPYDPAVEEEVSAVPEPLPTTNGDSHPDESPEVNGTATTQNAAEIAASQVAIATAALHEKSQPNVPEVPPLMTDWQCHKCWKRNKKVRGPSPPPKSPPPVPSPVPLEASPDVATLDTIMVPPMPQFGWSQPYATPYTLSQSPTVRSQPIHHVNGLRSPHLTNGTPQPFNTSPMRQQLPPQSPRLNGHPLQPPSGFPLQRRESGSSNVHIQNGPYSQYGSHSSPQHLANGNSPLHPAEQQYTSQMSNDSRYSPSYPPPSVPSGPSGPSGHLNSNENFIRETDVGGRKNESDGPFMNRQLSGGSRSHETEQPVQQKQQLPSEQSRYSPPILVDPALFTSPPPPLQEHQRNISNAQSNGLMNGQLNTVNGNGPQNPDRRVDGGASASPSLRNLLS</sequence>
<feature type="region of interest" description="Disordered" evidence="6">
    <location>
        <begin position="507"/>
        <end position="532"/>
    </location>
</feature>
<feature type="region of interest" description="Disordered" evidence="6">
    <location>
        <begin position="1485"/>
        <end position="1509"/>
    </location>
</feature>
<dbReference type="InterPro" id="IPR043151">
    <property type="entry name" value="BAH_sf"/>
</dbReference>
<evidence type="ECO:0000256" key="3">
    <source>
        <dbReference type="ARBA" id="ARBA00022833"/>
    </source>
</evidence>
<feature type="domain" description="SANT" evidence="10">
    <location>
        <begin position="762"/>
        <end position="807"/>
    </location>
</feature>
<feature type="compositionally biased region" description="Polar residues" evidence="6">
    <location>
        <begin position="1604"/>
        <end position="1632"/>
    </location>
</feature>
<feature type="compositionally biased region" description="Pro residues" evidence="6">
    <location>
        <begin position="1491"/>
        <end position="1505"/>
    </location>
</feature>
<dbReference type="OrthoDB" id="336088at2759"/>
<dbReference type="Gene3D" id="2.30.30.490">
    <property type="match status" value="1"/>
</dbReference>
<comment type="caution">
    <text evidence="12">The sequence shown here is derived from an EMBL/GenBank/DDBJ whole genome shotgun (WGS) entry which is preliminary data.</text>
</comment>
<feature type="region of interest" description="Disordered" evidence="6">
    <location>
        <begin position="1413"/>
        <end position="1436"/>
    </location>
</feature>
<evidence type="ECO:0000313" key="13">
    <source>
        <dbReference type="Proteomes" id="UP000887226"/>
    </source>
</evidence>
<feature type="region of interest" description="Disordered" evidence="6">
    <location>
        <begin position="1123"/>
        <end position="1150"/>
    </location>
</feature>